<keyword evidence="4" id="KW-1185">Reference proteome</keyword>
<feature type="region of interest" description="Disordered" evidence="1">
    <location>
        <begin position="135"/>
        <end position="156"/>
    </location>
</feature>
<evidence type="ECO:0000256" key="1">
    <source>
        <dbReference type="SAM" id="MobiDB-lite"/>
    </source>
</evidence>
<dbReference type="Proteomes" id="UP000316706">
    <property type="component" value="Unassembled WGS sequence"/>
</dbReference>
<keyword evidence="2" id="KW-0812">Transmembrane</keyword>
<evidence type="ECO:0000313" key="3">
    <source>
        <dbReference type="EMBL" id="TQM70033.1"/>
    </source>
</evidence>
<evidence type="ECO:0000313" key="4">
    <source>
        <dbReference type="Proteomes" id="UP000316706"/>
    </source>
</evidence>
<protein>
    <recommendedName>
        <fullName evidence="5">CU044_5270 family protein</fullName>
    </recommendedName>
</protein>
<name>A0A543IHI1_9ACTN</name>
<feature type="transmembrane region" description="Helical" evidence="2">
    <location>
        <begin position="61"/>
        <end position="79"/>
    </location>
</feature>
<feature type="compositionally biased region" description="Basic and acidic residues" evidence="1">
    <location>
        <begin position="199"/>
        <end position="209"/>
    </location>
</feature>
<evidence type="ECO:0008006" key="5">
    <source>
        <dbReference type="Google" id="ProtNLM"/>
    </source>
</evidence>
<keyword evidence="2" id="KW-0472">Membrane</keyword>
<dbReference type="RefSeq" id="WP_141970613.1">
    <property type="nucleotide sequence ID" value="NZ_VFPO01000001.1"/>
</dbReference>
<keyword evidence="2" id="KW-1133">Transmembrane helix</keyword>
<reference evidence="3 4" key="1">
    <citation type="submission" date="2019-06" db="EMBL/GenBank/DDBJ databases">
        <title>Sequencing the genomes of 1000 actinobacteria strains.</title>
        <authorList>
            <person name="Klenk H.-P."/>
        </authorList>
    </citation>
    <scope>NUCLEOTIDE SEQUENCE [LARGE SCALE GENOMIC DNA]</scope>
    <source>
        <strain evidence="3 4">DSM 45043</strain>
    </source>
</reference>
<gene>
    <name evidence="3" type="ORF">FHX41_3751</name>
</gene>
<accession>A0A543IHI1</accession>
<dbReference type="EMBL" id="VFPO01000001">
    <property type="protein sequence ID" value="TQM70033.1"/>
    <property type="molecule type" value="Genomic_DNA"/>
</dbReference>
<feature type="region of interest" description="Disordered" evidence="1">
    <location>
        <begin position="34"/>
        <end position="53"/>
    </location>
</feature>
<comment type="caution">
    <text evidence="3">The sequence shown here is derived from an EMBL/GenBank/DDBJ whole genome shotgun (WGS) entry which is preliminary data.</text>
</comment>
<dbReference type="AlphaFoldDB" id="A0A543IHI1"/>
<dbReference type="OrthoDB" id="3538210at2"/>
<sequence length="381" mass="41006">MRTDTTFRALRPAALDDLADEGYARRRDHDLARAMNGSAETNTPAEADTGLRRRARGRRPVLLAAGLAAAACAAAGVIVTTGGDSAPAPAAPAAPSGGVLDARSILLAGAETAERAPAEAGRYWYVRSQTRATHEYESDLPGVGLQRPSDGRAGRVREPKKLPYTFVTTGGEESWTARSPRDRTRTVTGIGVKTSFPTPRDKAEWRRAGSPELLSEEDRAPSVNNYDIPIQYQIGNEKLSMDELRRLPVDARRLERELRRRHAADAREAGGRENVDPYPYFVWTTAQDLLAGPITPGTKAALYRVLAGQPGVRADGAVTDDHGRRGTAVSMAGPGGRIRLVIDPRTAELLAYQSFVGEDGDAGLSVTYLRTGWVGSLGERP</sequence>
<feature type="region of interest" description="Disordered" evidence="1">
    <location>
        <begin position="191"/>
        <end position="218"/>
    </location>
</feature>
<dbReference type="NCBIfam" id="NF038083">
    <property type="entry name" value="CU044_5270_fam"/>
    <property type="match status" value="1"/>
</dbReference>
<organism evidence="3 4">
    <name type="scientific">Actinomadura hallensis</name>
    <dbReference type="NCBI Taxonomy" id="337895"/>
    <lineage>
        <taxon>Bacteria</taxon>
        <taxon>Bacillati</taxon>
        <taxon>Actinomycetota</taxon>
        <taxon>Actinomycetes</taxon>
        <taxon>Streptosporangiales</taxon>
        <taxon>Thermomonosporaceae</taxon>
        <taxon>Actinomadura</taxon>
    </lineage>
</organism>
<dbReference type="InterPro" id="IPR047789">
    <property type="entry name" value="CU044_5270-like"/>
</dbReference>
<evidence type="ECO:0000256" key="2">
    <source>
        <dbReference type="SAM" id="Phobius"/>
    </source>
</evidence>
<proteinExistence type="predicted"/>